<dbReference type="SUPFAM" id="SSF53474">
    <property type="entry name" value="alpha/beta-Hydrolases"/>
    <property type="match status" value="1"/>
</dbReference>
<accession>A0A645CNV5</accession>
<dbReference type="Gene3D" id="3.40.50.1820">
    <property type="entry name" value="alpha/beta hydrolase"/>
    <property type="match status" value="1"/>
</dbReference>
<protein>
    <recommendedName>
        <fullName evidence="2">Serine aminopeptidase S33 domain-containing protein</fullName>
    </recommendedName>
</protein>
<dbReference type="AlphaFoldDB" id="A0A645CNV5"/>
<name>A0A645CNV5_9ZZZZ</name>
<evidence type="ECO:0000313" key="1">
    <source>
        <dbReference type="EMBL" id="MPM78452.1"/>
    </source>
</evidence>
<gene>
    <name evidence="1" type="ORF">SDC9_125463</name>
</gene>
<organism evidence="1">
    <name type="scientific">bioreactor metagenome</name>
    <dbReference type="NCBI Taxonomy" id="1076179"/>
    <lineage>
        <taxon>unclassified sequences</taxon>
        <taxon>metagenomes</taxon>
        <taxon>ecological metagenomes</taxon>
    </lineage>
</organism>
<sequence length="164" mass="18851">MSLGAQIVTEVLAKRPAITYYAIIESALVYTIKKLTDLSLPIYKMSYGLLNKRWFSKAQFKMSFLPMSFFEQYYQDSVRMSKESLVNMLISNGNYDLPQTIRETTAKVLIIAGDQELKVMIKSAQRLHQTIAGSELYLAEHMRHGELSLGHPQQFVEILKSFFE</sequence>
<dbReference type="EMBL" id="VSSQ01028653">
    <property type="protein sequence ID" value="MPM78452.1"/>
    <property type="molecule type" value="Genomic_DNA"/>
</dbReference>
<dbReference type="InterPro" id="IPR029058">
    <property type="entry name" value="AB_hydrolase_fold"/>
</dbReference>
<reference evidence="1" key="1">
    <citation type="submission" date="2019-08" db="EMBL/GenBank/DDBJ databases">
        <authorList>
            <person name="Kucharzyk K."/>
            <person name="Murdoch R.W."/>
            <person name="Higgins S."/>
            <person name="Loffler F."/>
        </authorList>
    </citation>
    <scope>NUCLEOTIDE SEQUENCE</scope>
</reference>
<proteinExistence type="predicted"/>
<comment type="caution">
    <text evidence="1">The sequence shown here is derived from an EMBL/GenBank/DDBJ whole genome shotgun (WGS) entry which is preliminary data.</text>
</comment>
<evidence type="ECO:0008006" key="2">
    <source>
        <dbReference type="Google" id="ProtNLM"/>
    </source>
</evidence>